<evidence type="ECO:0000256" key="1">
    <source>
        <dbReference type="SAM" id="SignalP"/>
    </source>
</evidence>
<dbReference type="Proteomes" id="UP000237846">
    <property type="component" value="Unassembled WGS sequence"/>
</dbReference>
<sequence length="428" mass="44700">MRRSRFVAGAGGALAAFALALAGPAAPAHPAAPVAHPGVVSEDPVAHTPHVLDGQVWSIAVVGRRVVVAGDFTRVREHGDDEELRRSNIFAYDHRTGAVDPRFRPEVDGTVRKVVAGPGGSVILGGSFTEVNGEPSRGLARLDAADGEAAAEFGATTDGTVTSLAEHGGELYAGGSFTAVGGRPRTGLARLDAETGAVDEGFALELSHPRGESAPRLSELALSPDGSRLVVNGDFQRVDGHTREQIAMLDVTGADARVTGWATRDFRHDCGLPHLSTNMRQMAFSPDGSYFVVVTTGNPVSGGELCYSASRWETRTDRAGLHPTWVNHTGGHSLYAVAATGPAVYVGGHQRWHDNAGCFKEACPGSVERSGIAALDPATGRALPWNPGRDRGHGVLALTAVPDGLLVGSDTERLAGEFHARLGMFPLG</sequence>
<comment type="caution">
    <text evidence="2">The sequence shown here is derived from an EMBL/GenBank/DDBJ whole genome shotgun (WGS) entry which is preliminary data.</text>
</comment>
<organism evidence="2 3">
    <name type="scientific">Allonocardiopsis opalescens</name>
    <dbReference type="NCBI Taxonomy" id="1144618"/>
    <lineage>
        <taxon>Bacteria</taxon>
        <taxon>Bacillati</taxon>
        <taxon>Actinomycetota</taxon>
        <taxon>Actinomycetes</taxon>
        <taxon>Streptosporangiales</taxon>
        <taxon>Allonocardiopsis</taxon>
    </lineage>
</organism>
<dbReference type="InterPro" id="IPR013431">
    <property type="entry name" value="Delta_60_rpt"/>
</dbReference>
<keyword evidence="1" id="KW-0732">Signal</keyword>
<feature type="chain" id="PRO_5038924705" evidence="1">
    <location>
        <begin position="23"/>
        <end position="428"/>
    </location>
</feature>
<dbReference type="AlphaFoldDB" id="A0A2T0Q7S8"/>
<evidence type="ECO:0000313" key="2">
    <source>
        <dbReference type="EMBL" id="PRX99910.1"/>
    </source>
</evidence>
<dbReference type="SUPFAM" id="SSF50998">
    <property type="entry name" value="Quinoprotein alcohol dehydrogenase-like"/>
    <property type="match status" value="1"/>
</dbReference>
<gene>
    <name evidence="2" type="ORF">CLV72_103517</name>
</gene>
<dbReference type="Pfam" id="PF17164">
    <property type="entry name" value="DUF5122"/>
    <property type="match status" value="2"/>
</dbReference>
<reference evidence="2 3" key="1">
    <citation type="submission" date="2018-03" db="EMBL/GenBank/DDBJ databases">
        <title>Genomic Encyclopedia of Archaeal and Bacterial Type Strains, Phase II (KMG-II): from individual species to whole genera.</title>
        <authorList>
            <person name="Goeker M."/>
        </authorList>
    </citation>
    <scope>NUCLEOTIDE SEQUENCE [LARGE SCALE GENOMIC DNA]</scope>
    <source>
        <strain evidence="2 3">DSM 45601</strain>
    </source>
</reference>
<feature type="signal peptide" evidence="1">
    <location>
        <begin position="1"/>
        <end position="22"/>
    </location>
</feature>
<dbReference type="InterPro" id="IPR011047">
    <property type="entry name" value="Quinoprotein_ADH-like_sf"/>
</dbReference>
<evidence type="ECO:0000313" key="3">
    <source>
        <dbReference type="Proteomes" id="UP000237846"/>
    </source>
</evidence>
<name>A0A2T0Q7S8_9ACTN</name>
<dbReference type="OrthoDB" id="9802683at2"/>
<dbReference type="RefSeq" id="WP_106244950.1">
    <property type="nucleotide sequence ID" value="NZ_PVZC01000003.1"/>
</dbReference>
<keyword evidence="3" id="KW-1185">Reference proteome</keyword>
<dbReference type="Gene3D" id="2.80.10.50">
    <property type="match status" value="1"/>
</dbReference>
<protein>
    <submittedName>
        <fullName evidence="2">Beta-propeller uncharacterized protein DUF5122</fullName>
    </submittedName>
</protein>
<proteinExistence type="predicted"/>
<accession>A0A2T0Q7S8</accession>
<dbReference type="EMBL" id="PVZC01000003">
    <property type="protein sequence ID" value="PRX99910.1"/>
    <property type="molecule type" value="Genomic_DNA"/>
</dbReference>